<evidence type="ECO:0000313" key="2">
    <source>
        <dbReference type="EMBL" id="RDS83376.1"/>
    </source>
</evidence>
<feature type="signal peptide" evidence="1">
    <location>
        <begin position="1"/>
        <end position="35"/>
    </location>
</feature>
<dbReference type="SUPFAM" id="SSF101082">
    <property type="entry name" value="Typo IV secretion system protein TraC"/>
    <property type="match status" value="1"/>
</dbReference>
<organism evidence="2 3">
    <name type="scientific">Dyella psychrodurans</name>
    <dbReference type="NCBI Taxonomy" id="1927960"/>
    <lineage>
        <taxon>Bacteria</taxon>
        <taxon>Pseudomonadati</taxon>
        <taxon>Pseudomonadota</taxon>
        <taxon>Gammaproteobacteria</taxon>
        <taxon>Lysobacterales</taxon>
        <taxon>Rhodanobacteraceae</taxon>
        <taxon>Dyella</taxon>
    </lineage>
</organism>
<evidence type="ECO:0000256" key="1">
    <source>
        <dbReference type="SAM" id="SignalP"/>
    </source>
</evidence>
<keyword evidence="3" id="KW-1185">Reference proteome</keyword>
<keyword evidence="1" id="KW-0732">Signal</keyword>
<evidence type="ECO:0000313" key="3">
    <source>
        <dbReference type="Proteomes" id="UP000255334"/>
    </source>
</evidence>
<dbReference type="Proteomes" id="UP000255334">
    <property type="component" value="Unassembled WGS sequence"/>
</dbReference>
<proteinExistence type="predicted"/>
<dbReference type="OrthoDB" id="5951704at2"/>
<comment type="caution">
    <text evidence="2">The sequence shown here is derived from an EMBL/GenBank/DDBJ whole genome shotgun (WGS) entry which is preliminary data.</text>
</comment>
<reference evidence="2 3" key="1">
    <citation type="submission" date="2018-07" db="EMBL/GenBank/DDBJ databases">
        <title>Dyella monticola sp. nov. and Dyella psychrodurans sp. nov. isolated from monsoon evergreen broad-leaved forest soil of Dinghu Mountain, China.</title>
        <authorList>
            <person name="Gao Z."/>
            <person name="Qiu L."/>
        </authorList>
    </citation>
    <scope>NUCLEOTIDE SEQUENCE [LARGE SCALE GENOMIC DNA]</scope>
    <source>
        <strain evidence="2 3">4MSK11</strain>
    </source>
</reference>
<name>A0A370X4U3_9GAMM</name>
<dbReference type="EMBL" id="QRBF01000004">
    <property type="protein sequence ID" value="RDS83376.1"/>
    <property type="molecule type" value="Genomic_DNA"/>
</dbReference>
<dbReference type="RefSeq" id="WP_115478416.1">
    <property type="nucleotide sequence ID" value="NZ_QRBF01000004.1"/>
</dbReference>
<feature type="chain" id="PRO_5017068990" description="P-type conjugative transfer protein TrbJ" evidence="1">
    <location>
        <begin position="36"/>
        <end position="253"/>
    </location>
</feature>
<sequence>MKKTMQKKRCSGVGKVRIALVISCGVGVFSGSASAQWAVIDMTNIQTNVAGFAKQLAQTVQQYQTELQQYAQLLSSVQGLNTGMSLLPNQLQPISDPNSLIQANCSGASGNGLLGNVMNNLTSFMTQSITQSQQQICAQIVSTEVDKYNKTVAMLNQMNTYNTMFQQVQQVGQAVSTLADSGRANNQAQVYSSALATQMSNWQAQMQADDAVIKTLEEQQMILARVALNGSNGSILSDAMPDSTFQNVMSGIQ</sequence>
<gene>
    <name evidence="2" type="ORF">DWU99_12640</name>
</gene>
<accession>A0A370X4U3</accession>
<dbReference type="AlphaFoldDB" id="A0A370X4U3"/>
<protein>
    <recommendedName>
        <fullName evidence="4">P-type conjugative transfer protein TrbJ</fullName>
    </recommendedName>
</protein>
<evidence type="ECO:0008006" key="4">
    <source>
        <dbReference type="Google" id="ProtNLM"/>
    </source>
</evidence>